<dbReference type="Proteomes" id="UP000463951">
    <property type="component" value="Chromosome"/>
</dbReference>
<feature type="compositionally biased region" description="Basic and acidic residues" evidence="1">
    <location>
        <begin position="21"/>
        <end position="43"/>
    </location>
</feature>
<reference evidence="2 3" key="1">
    <citation type="journal article" date="2020" name="Int. J. Syst. Evol. Microbiol.">
        <title>Reclassification of Streptomyces castelarensis and Streptomyces sporoclivatus as later heterotypic synonyms of Streptomyces antimycoticus.</title>
        <authorList>
            <person name="Komaki H."/>
            <person name="Tamura T."/>
        </authorList>
    </citation>
    <scope>NUCLEOTIDE SEQUENCE [LARGE SCALE GENOMIC DNA]</scope>
    <source>
        <strain evidence="2 3">NBRC 100767</strain>
    </source>
</reference>
<evidence type="ECO:0000313" key="2">
    <source>
        <dbReference type="EMBL" id="BBJ42534.1"/>
    </source>
</evidence>
<feature type="region of interest" description="Disordered" evidence="1">
    <location>
        <begin position="1"/>
        <end position="51"/>
    </location>
</feature>
<dbReference type="EMBL" id="AP019620">
    <property type="protein sequence ID" value="BBJ42534.1"/>
    <property type="molecule type" value="Genomic_DNA"/>
</dbReference>
<gene>
    <name evidence="2" type="ORF">SSPO_052520</name>
</gene>
<name>A0A499UL71_9ACTN</name>
<sequence length="102" mass="10811">MNHHSSLGSIGHCPTPALPCGRRDGGDLPPCDRARSQEPRPALDAENGGAVKVRPEPALVSAISIPPILRRSGSVAEAELPTDSRTMRTGQGNYHASMMNLF</sequence>
<accession>A0A499UL71</accession>
<evidence type="ECO:0000313" key="3">
    <source>
        <dbReference type="Proteomes" id="UP000463951"/>
    </source>
</evidence>
<feature type="compositionally biased region" description="Polar residues" evidence="1">
    <location>
        <begin position="83"/>
        <end position="94"/>
    </location>
</feature>
<feature type="region of interest" description="Disordered" evidence="1">
    <location>
        <begin position="70"/>
        <end position="96"/>
    </location>
</feature>
<organism evidence="2 3">
    <name type="scientific">Streptomyces antimycoticus</name>
    <dbReference type="NCBI Taxonomy" id="68175"/>
    <lineage>
        <taxon>Bacteria</taxon>
        <taxon>Bacillati</taxon>
        <taxon>Actinomycetota</taxon>
        <taxon>Actinomycetes</taxon>
        <taxon>Kitasatosporales</taxon>
        <taxon>Streptomycetaceae</taxon>
        <taxon>Streptomyces</taxon>
        <taxon>Streptomyces violaceusniger group</taxon>
    </lineage>
</organism>
<proteinExistence type="predicted"/>
<evidence type="ECO:0000256" key="1">
    <source>
        <dbReference type="SAM" id="MobiDB-lite"/>
    </source>
</evidence>
<dbReference type="AlphaFoldDB" id="A0A499UL71"/>
<protein>
    <submittedName>
        <fullName evidence="2">Uncharacterized protein</fullName>
    </submittedName>
</protein>